<gene>
    <name evidence="3" type="primary">LOC112681588</name>
</gene>
<feature type="compositionally biased region" description="Polar residues" evidence="1">
    <location>
        <begin position="133"/>
        <end position="152"/>
    </location>
</feature>
<evidence type="ECO:0000313" key="3">
    <source>
        <dbReference type="RefSeq" id="XP_025407618.1"/>
    </source>
</evidence>
<evidence type="ECO:0000313" key="2">
    <source>
        <dbReference type="Proteomes" id="UP000694846"/>
    </source>
</evidence>
<accession>A0A8B8F9Z4</accession>
<dbReference type="GeneID" id="112681588"/>
<proteinExistence type="predicted"/>
<keyword evidence="2" id="KW-1185">Reference proteome</keyword>
<feature type="region of interest" description="Disordered" evidence="1">
    <location>
        <begin position="168"/>
        <end position="190"/>
    </location>
</feature>
<dbReference type="RefSeq" id="XP_025407618.1">
    <property type="nucleotide sequence ID" value="XM_025551833.1"/>
</dbReference>
<evidence type="ECO:0000256" key="1">
    <source>
        <dbReference type="SAM" id="MobiDB-lite"/>
    </source>
</evidence>
<sequence>MLAIITLTERIFIWLPIDDGNPSIWKSFRISSQPFLTPSRTLFFIDQIVLEFKMTEERRTIASDGPSRSTPPSPLTVSDIASMDIERLRADEVMWAMYEQGWRDTYASVIATLAAEPPPPPADLRPVAVGSDRGQTSTASTATVNHQPTVDSRPTAIGPVRSQARVNRNAGRRNVSARPSKSQKQSITSTTRILSDDDVTTQERNCRDWVNSLQKCEEHGPEDIICPDSDVDSFISMTSEEKEDALWQPLSAPCFQNFTTADIIEYNSAWTNIPVRTCCHHCVLKF</sequence>
<name>A0A8B8F9Z4_9HEMI</name>
<dbReference type="AlphaFoldDB" id="A0A8B8F9Z4"/>
<reference evidence="3" key="1">
    <citation type="submission" date="2025-08" db="UniProtKB">
        <authorList>
            <consortium name="RefSeq"/>
        </authorList>
    </citation>
    <scope>IDENTIFICATION</scope>
    <source>
        <tissue evidence="3">Whole body</tissue>
    </source>
</reference>
<protein>
    <submittedName>
        <fullName evidence="3">Uncharacterized protein LOC112681588</fullName>
    </submittedName>
</protein>
<feature type="region of interest" description="Disordered" evidence="1">
    <location>
        <begin position="129"/>
        <end position="156"/>
    </location>
</feature>
<dbReference type="Proteomes" id="UP000694846">
    <property type="component" value="Unplaced"/>
</dbReference>
<organism evidence="2 3">
    <name type="scientific">Sipha flava</name>
    <name type="common">yellow sugarcane aphid</name>
    <dbReference type="NCBI Taxonomy" id="143950"/>
    <lineage>
        <taxon>Eukaryota</taxon>
        <taxon>Metazoa</taxon>
        <taxon>Ecdysozoa</taxon>
        <taxon>Arthropoda</taxon>
        <taxon>Hexapoda</taxon>
        <taxon>Insecta</taxon>
        <taxon>Pterygota</taxon>
        <taxon>Neoptera</taxon>
        <taxon>Paraneoptera</taxon>
        <taxon>Hemiptera</taxon>
        <taxon>Sternorrhyncha</taxon>
        <taxon>Aphidomorpha</taxon>
        <taxon>Aphidoidea</taxon>
        <taxon>Aphididae</taxon>
        <taxon>Sipha</taxon>
    </lineage>
</organism>